<feature type="non-terminal residue" evidence="1">
    <location>
        <position position="1"/>
    </location>
</feature>
<evidence type="ECO:0000313" key="1">
    <source>
        <dbReference type="EMBL" id="ENN75849.1"/>
    </source>
</evidence>
<gene>
    <name evidence="1" type="ORF">YQE_07578</name>
</gene>
<dbReference type="HOGENOM" id="CLU_1631220_0_0_1"/>
<name>N6T6J3_DENPD</name>
<reference evidence="1" key="1">
    <citation type="journal article" date="2013" name="Genome Biol.">
        <title>Draft genome of the mountain pine beetle, Dendroctonus ponderosae Hopkins, a major forest pest.</title>
        <authorList>
            <person name="Keeling C.I."/>
            <person name="Yuen M.M."/>
            <person name="Liao N.Y."/>
            <person name="Docking T.R."/>
            <person name="Chan S.K."/>
            <person name="Taylor G.A."/>
            <person name="Palmquist D.L."/>
            <person name="Jackman S.D."/>
            <person name="Nguyen A."/>
            <person name="Li M."/>
            <person name="Henderson H."/>
            <person name="Janes J.K."/>
            <person name="Zhao Y."/>
            <person name="Pandoh P."/>
            <person name="Moore R."/>
            <person name="Sperling F.A."/>
            <person name="Huber D.P."/>
            <person name="Birol I."/>
            <person name="Jones S.J."/>
            <person name="Bohlmann J."/>
        </authorList>
    </citation>
    <scope>NUCLEOTIDE SEQUENCE</scope>
</reference>
<sequence>MVGEYSADYRTRTFLKSVPALMSKIALLHDSLNSDRLAELQSILDEEPERKKKLILAKDDSGVGLLHKAVYYDLKSIYRWLIDKFPHSVNSRDSEGRTPYFYTLMCKDPATVQKLLTLAGADPHVQDCKGHSVKYYGCHLQELELPNGLKSVGNSRKSTATKE</sequence>
<dbReference type="PANTHER" id="PTHR24172">
    <property type="entry name" value="ANK_REP_REGION DOMAIN-CONTAINING PROTEIN"/>
    <property type="match status" value="1"/>
</dbReference>
<dbReference type="AlphaFoldDB" id="N6T6J3"/>
<dbReference type="OrthoDB" id="432281at2759"/>
<dbReference type="Gene3D" id="1.25.40.20">
    <property type="entry name" value="Ankyrin repeat-containing domain"/>
    <property type="match status" value="1"/>
</dbReference>
<organism evidence="1">
    <name type="scientific">Dendroctonus ponderosae</name>
    <name type="common">Mountain pine beetle</name>
    <dbReference type="NCBI Taxonomy" id="77166"/>
    <lineage>
        <taxon>Eukaryota</taxon>
        <taxon>Metazoa</taxon>
        <taxon>Ecdysozoa</taxon>
        <taxon>Arthropoda</taxon>
        <taxon>Hexapoda</taxon>
        <taxon>Insecta</taxon>
        <taxon>Pterygota</taxon>
        <taxon>Neoptera</taxon>
        <taxon>Endopterygota</taxon>
        <taxon>Coleoptera</taxon>
        <taxon>Polyphaga</taxon>
        <taxon>Cucujiformia</taxon>
        <taxon>Curculionidae</taxon>
        <taxon>Scolytinae</taxon>
        <taxon>Dendroctonus</taxon>
    </lineage>
</organism>
<protein>
    <submittedName>
        <fullName evidence="1">Uncharacterized protein</fullName>
    </submittedName>
</protein>
<dbReference type="InterPro" id="IPR036770">
    <property type="entry name" value="Ankyrin_rpt-contain_sf"/>
</dbReference>
<proteinExistence type="predicted"/>
<feature type="non-terminal residue" evidence="1">
    <location>
        <position position="163"/>
    </location>
</feature>
<dbReference type="OMA" id="MANIINH"/>
<dbReference type="EMBL" id="KB740997">
    <property type="protein sequence ID" value="ENN75849.1"/>
    <property type="molecule type" value="Genomic_DNA"/>
</dbReference>
<dbReference type="SUPFAM" id="SSF48403">
    <property type="entry name" value="Ankyrin repeat"/>
    <property type="match status" value="1"/>
</dbReference>
<dbReference type="PANTHER" id="PTHR24172:SF4">
    <property type="entry name" value="ANK_REP_REGION DOMAIN-CONTAINING PROTEIN"/>
    <property type="match status" value="1"/>
</dbReference>
<accession>N6T6J3</accession>